<evidence type="ECO:0000313" key="5">
    <source>
        <dbReference type="EMBL" id="GAA3598423.1"/>
    </source>
</evidence>
<evidence type="ECO:0008006" key="7">
    <source>
        <dbReference type="Google" id="ProtNLM"/>
    </source>
</evidence>
<evidence type="ECO:0000256" key="4">
    <source>
        <dbReference type="ARBA" id="ARBA00023033"/>
    </source>
</evidence>
<evidence type="ECO:0000256" key="3">
    <source>
        <dbReference type="ARBA" id="ARBA00023002"/>
    </source>
</evidence>
<dbReference type="InterPro" id="IPR036188">
    <property type="entry name" value="FAD/NAD-bd_sf"/>
</dbReference>
<sequence length="191" mass="20025">MGPGTLAARADGKVISAQRNSGAHIRIYAAFDAPADWYVTAGLDLGDTAAVCEHLRGVFAGWHPMVLDLFRGNDSGFVNRPLHVLPAGHTWDHVPGITLLGDAAHLMPPFGIGANLALIDGSDLATAIATHPGLAAATIAYEKVMLPRAAAAAEACAELMDTLAQNTTTDVDSVRRDLNDRIRRAQAAIQG</sequence>
<proteinExistence type="predicted"/>
<comment type="caution">
    <text evidence="5">The sequence shown here is derived from an EMBL/GenBank/DDBJ whole genome shotgun (WGS) entry which is preliminary data.</text>
</comment>
<dbReference type="PANTHER" id="PTHR46972">
    <property type="entry name" value="MONOOXYGENASE ASQM-RELATED"/>
    <property type="match status" value="1"/>
</dbReference>
<dbReference type="SUPFAM" id="SSF51905">
    <property type="entry name" value="FAD/NAD(P)-binding domain"/>
    <property type="match status" value="1"/>
</dbReference>
<dbReference type="PANTHER" id="PTHR46972:SF1">
    <property type="entry name" value="FAD DEPENDENT OXIDOREDUCTASE DOMAIN-CONTAINING PROTEIN"/>
    <property type="match status" value="1"/>
</dbReference>
<accession>A0ABP6Z6U0</accession>
<evidence type="ECO:0000313" key="6">
    <source>
        <dbReference type="Proteomes" id="UP001500630"/>
    </source>
</evidence>
<reference evidence="6" key="1">
    <citation type="journal article" date="2019" name="Int. J. Syst. Evol. Microbiol.">
        <title>The Global Catalogue of Microorganisms (GCM) 10K type strain sequencing project: providing services to taxonomists for standard genome sequencing and annotation.</title>
        <authorList>
            <consortium name="The Broad Institute Genomics Platform"/>
            <consortium name="The Broad Institute Genome Sequencing Center for Infectious Disease"/>
            <person name="Wu L."/>
            <person name="Ma J."/>
        </authorList>
    </citation>
    <scope>NUCLEOTIDE SEQUENCE [LARGE SCALE GENOMIC DNA]</scope>
    <source>
        <strain evidence="6">JCM 17326</strain>
    </source>
</reference>
<dbReference type="EMBL" id="BAABDQ010000033">
    <property type="protein sequence ID" value="GAA3598423.1"/>
    <property type="molecule type" value="Genomic_DNA"/>
</dbReference>
<evidence type="ECO:0000256" key="1">
    <source>
        <dbReference type="ARBA" id="ARBA00022630"/>
    </source>
</evidence>
<protein>
    <recommendedName>
        <fullName evidence="7">FAD-binding domain-containing protein</fullName>
    </recommendedName>
</protein>
<keyword evidence="4" id="KW-0503">Monooxygenase</keyword>
<keyword evidence="2" id="KW-0274">FAD</keyword>
<keyword evidence="1" id="KW-0285">Flavoprotein</keyword>
<dbReference type="Proteomes" id="UP001500630">
    <property type="component" value="Unassembled WGS sequence"/>
</dbReference>
<keyword evidence="6" id="KW-1185">Reference proteome</keyword>
<gene>
    <name evidence="5" type="ORF">GCM10022419_097390</name>
</gene>
<name>A0ABP6Z6U0_9ACTN</name>
<dbReference type="Gene3D" id="3.50.50.60">
    <property type="entry name" value="FAD/NAD(P)-binding domain"/>
    <property type="match status" value="1"/>
</dbReference>
<keyword evidence="3" id="KW-0560">Oxidoreductase</keyword>
<evidence type="ECO:0000256" key="2">
    <source>
        <dbReference type="ARBA" id="ARBA00022827"/>
    </source>
</evidence>
<organism evidence="5 6">
    <name type="scientific">Nonomuraea rosea</name>
    <dbReference type="NCBI Taxonomy" id="638574"/>
    <lineage>
        <taxon>Bacteria</taxon>
        <taxon>Bacillati</taxon>
        <taxon>Actinomycetota</taxon>
        <taxon>Actinomycetes</taxon>
        <taxon>Streptosporangiales</taxon>
        <taxon>Streptosporangiaceae</taxon>
        <taxon>Nonomuraea</taxon>
    </lineage>
</organism>
<dbReference type="RefSeq" id="WP_345572826.1">
    <property type="nucleotide sequence ID" value="NZ_BAABDQ010000033.1"/>
</dbReference>